<dbReference type="Gene3D" id="3.90.70.10">
    <property type="entry name" value="Cysteine proteinases"/>
    <property type="match status" value="1"/>
</dbReference>
<sequence length="107" mass="12036">MLILFGLIAIAFASDPKKPPEQTEALTGPALVDYLRKHQTLFQVNSEPEKRADYIMDVKYASLPADVPIKQVPLSDDDEDIPESFDSRTAWPECRDIIGDIRDQSNC</sequence>
<dbReference type="AlphaFoldDB" id="A0A368GWE3"/>
<name>A0A368GWE3_ANCCA</name>
<dbReference type="STRING" id="29170.A0A368GWE3"/>
<gene>
    <name evidence="1" type="ORF">ANCCAN_06623</name>
</gene>
<evidence type="ECO:0000313" key="2">
    <source>
        <dbReference type="Proteomes" id="UP000252519"/>
    </source>
</evidence>
<accession>A0A368GWE3</accession>
<evidence type="ECO:0000313" key="1">
    <source>
        <dbReference type="EMBL" id="RCN47335.1"/>
    </source>
</evidence>
<protein>
    <submittedName>
        <fullName evidence="1">Uncharacterized protein</fullName>
    </submittedName>
</protein>
<proteinExistence type="predicted"/>
<dbReference type="Proteomes" id="UP000252519">
    <property type="component" value="Unassembled WGS sequence"/>
</dbReference>
<organism evidence="1 2">
    <name type="scientific">Ancylostoma caninum</name>
    <name type="common">Dog hookworm</name>
    <dbReference type="NCBI Taxonomy" id="29170"/>
    <lineage>
        <taxon>Eukaryota</taxon>
        <taxon>Metazoa</taxon>
        <taxon>Ecdysozoa</taxon>
        <taxon>Nematoda</taxon>
        <taxon>Chromadorea</taxon>
        <taxon>Rhabditida</taxon>
        <taxon>Rhabditina</taxon>
        <taxon>Rhabditomorpha</taxon>
        <taxon>Strongyloidea</taxon>
        <taxon>Ancylostomatidae</taxon>
        <taxon>Ancylostomatinae</taxon>
        <taxon>Ancylostoma</taxon>
    </lineage>
</organism>
<feature type="non-terminal residue" evidence="1">
    <location>
        <position position="107"/>
    </location>
</feature>
<dbReference type="OrthoDB" id="422007at2759"/>
<comment type="caution">
    <text evidence="1">The sequence shown here is derived from an EMBL/GenBank/DDBJ whole genome shotgun (WGS) entry which is preliminary data.</text>
</comment>
<dbReference type="EMBL" id="JOJR01000064">
    <property type="protein sequence ID" value="RCN47335.1"/>
    <property type="molecule type" value="Genomic_DNA"/>
</dbReference>
<keyword evidence="2" id="KW-1185">Reference proteome</keyword>
<reference evidence="1 2" key="1">
    <citation type="submission" date="2014-10" db="EMBL/GenBank/DDBJ databases">
        <title>Draft genome of the hookworm Ancylostoma caninum.</title>
        <authorList>
            <person name="Mitreva M."/>
        </authorList>
    </citation>
    <scope>NUCLEOTIDE SEQUENCE [LARGE SCALE GENOMIC DNA]</scope>
    <source>
        <strain evidence="1 2">Baltimore</strain>
    </source>
</reference>